<feature type="transmembrane region" description="Helical" evidence="8">
    <location>
        <begin position="419"/>
        <end position="437"/>
    </location>
</feature>
<evidence type="ECO:0000256" key="5">
    <source>
        <dbReference type="ARBA" id="ARBA00022989"/>
    </source>
</evidence>
<evidence type="ECO:0000256" key="7">
    <source>
        <dbReference type="SAM" id="MobiDB-lite"/>
    </source>
</evidence>
<feature type="transmembrane region" description="Helical" evidence="8">
    <location>
        <begin position="351"/>
        <end position="371"/>
    </location>
</feature>
<feature type="transmembrane region" description="Helical" evidence="8">
    <location>
        <begin position="505"/>
        <end position="530"/>
    </location>
</feature>
<dbReference type="InterPro" id="IPR020846">
    <property type="entry name" value="MFS_dom"/>
</dbReference>
<feature type="transmembrane region" description="Helical" evidence="8">
    <location>
        <begin position="154"/>
        <end position="172"/>
    </location>
</feature>
<feature type="transmembrane region" description="Helical" evidence="8">
    <location>
        <begin position="324"/>
        <end position="344"/>
    </location>
</feature>
<name>A0A7C2WEW8_9BACT</name>
<keyword evidence="3" id="KW-1003">Cell membrane</keyword>
<dbReference type="FunFam" id="1.20.1720.10:FF:000004">
    <property type="entry name" value="EmrB/QacA family drug resistance transporter"/>
    <property type="match status" value="1"/>
</dbReference>
<feature type="transmembrane region" description="Helical" evidence="8">
    <location>
        <begin position="243"/>
        <end position="266"/>
    </location>
</feature>
<dbReference type="Pfam" id="PF07690">
    <property type="entry name" value="MFS_1"/>
    <property type="match status" value="1"/>
</dbReference>
<feature type="transmembrane region" description="Helical" evidence="8">
    <location>
        <begin position="217"/>
        <end position="237"/>
    </location>
</feature>
<keyword evidence="5 8" id="KW-1133">Transmembrane helix</keyword>
<dbReference type="EMBL" id="DSID01000652">
    <property type="protein sequence ID" value="HEX71290.1"/>
    <property type="molecule type" value="Genomic_DNA"/>
</dbReference>
<dbReference type="AlphaFoldDB" id="A0A7C2WEW8"/>
<evidence type="ECO:0000256" key="3">
    <source>
        <dbReference type="ARBA" id="ARBA00022475"/>
    </source>
</evidence>
<proteinExistence type="predicted"/>
<evidence type="ECO:0000256" key="6">
    <source>
        <dbReference type="ARBA" id="ARBA00023136"/>
    </source>
</evidence>
<accession>A0A7C2WEW8</accession>
<evidence type="ECO:0000256" key="4">
    <source>
        <dbReference type="ARBA" id="ARBA00022692"/>
    </source>
</evidence>
<dbReference type="Gene3D" id="1.20.1250.20">
    <property type="entry name" value="MFS general substrate transporter like domains"/>
    <property type="match status" value="1"/>
</dbReference>
<feature type="transmembrane region" description="Helical" evidence="8">
    <location>
        <begin position="65"/>
        <end position="84"/>
    </location>
</feature>
<keyword evidence="6 8" id="KW-0472">Membrane</keyword>
<dbReference type="GO" id="GO:0005886">
    <property type="term" value="C:plasma membrane"/>
    <property type="evidence" value="ECO:0007669"/>
    <property type="project" value="UniProtKB-SubCell"/>
</dbReference>
<dbReference type="InterPro" id="IPR036259">
    <property type="entry name" value="MFS_trans_sf"/>
</dbReference>
<feature type="transmembrane region" description="Helical" evidence="8">
    <location>
        <begin position="287"/>
        <end position="312"/>
    </location>
</feature>
<feature type="transmembrane region" description="Helical" evidence="8">
    <location>
        <begin position="184"/>
        <end position="205"/>
    </location>
</feature>
<feature type="transmembrane region" description="Helical" evidence="8">
    <location>
        <begin position="29"/>
        <end position="53"/>
    </location>
</feature>
<dbReference type="PANTHER" id="PTHR23501">
    <property type="entry name" value="MAJOR FACILITATOR SUPERFAMILY"/>
    <property type="match status" value="1"/>
</dbReference>
<dbReference type="GO" id="GO:0022857">
    <property type="term" value="F:transmembrane transporter activity"/>
    <property type="evidence" value="ECO:0007669"/>
    <property type="project" value="InterPro"/>
</dbReference>
<dbReference type="InterPro" id="IPR011701">
    <property type="entry name" value="MFS"/>
</dbReference>
<dbReference type="Gene3D" id="1.20.1720.10">
    <property type="entry name" value="Multidrug resistance protein D"/>
    <property type="match status" value="1"/>
</dbReference>
<evidence type="ECO:0000256" key="1">
    <source>
        <dbReference type="ARBA" id="ARBA00004651"/>
    </source>
</evidence>
<dbReference type="PANTHER" id="PTHR23501:SF197">
    <property type="entry name" value="COMD"/>
    <property type="match status" value="1"/>
</dbReference>
<evidence type="ECO:0000256" key="8">
    <source>
        <dbReference type="SAM" id="Phobius"/>
    </source>
</evidence>
<evidence type="ECO:0000313" key="10">
    <source>
        <dbReference type="EMBL" id="HEX71290.1"/>
    </source>
</evidence>
<comment type="caution">
    <text evidence="10">The sequence shown here is derived from an EMBL/GenBank/DDBJ whole genome shotgun (WGS) entry which is preliminary data.</text>
</comment>
<evidence type="ECO:0000256" key="2">
    <source>
        <dbReference type="ARBA" id="ARBA00022448"/>
    </source>
</evidence>
<dbReference type="SUPFAM" id="SSF103473">
    <property type="entry name" value="MFS general substrate transporter"/>
    <property type="match status" value="1"/>
</dbReference>
<keyword evidence="4 8" id="KW-0812">Transmembrane</keyword>
<protein>
    <submittedName>
        <fullName evidence="10">DHA2 family efflux MFS transporter permease subunit</fullName>
    </submittedName>
</protein>
<gene>
    <name evidence="10" type="ORF">ENP13_08625</name>
</gene>
<dbReference type="NCBIfam" id="TIGR00711">
    <property type="entry name" value="efflux_EmrB"/>
    <property type="match status" value="1"/>
</dbReference>
<feature type="transmembrane region" description="Helical" evidence="8">
    <location>
        <begin position="383"/>
        <end position="407"/>
    </location>
</feature>
<comment type="subcellular location">
    <subcellularLocation>
        <location evidence="1">Cell membrane</location>
        <topology evidence="1">Multi-pass membrane protein</topology>
    </subcellularLocation>
</comment>
<sequence>MEDVETEVPAASEPAIASLRASLSRERRWFVVAGVLLGMLLSSLDQTVVGTAMPRIIAELNGLNHYSWVFTAYMLASTVSIPIYGKLSDLYGRRVFFAGGMVIFLIGSALCGQAQDMTQLILFRGLQGLGAGAMMPIAIAIVGDIFPPAERGKWQGLMMAVFGLSSIVGPWLGGWLTDHWGWRWVFYVNMPVGVLAIITAGLALPGRVRRVQHRIDVLGATTLVAGTVPLLLGFSWAGTEYPWTSWQVLSCFAVALVMLSLALFVVEPRAPEPIISPGLFRNRVFALSVLASFLLSAGMFGAIMYIPLFLQAVVGISATNSGTLLMPMMLGFMTSSIAFGQILARTGRYKIPALAGIAIAVFGNLLLWQMPPTATAGMVIRNMVIVGLGLGGLMSLFTIVVQNAFPLSKLGEVTANLQFFRSIGGTIGVAILGTVMTNRFNHELTARLPAQLAELLPPDRLEQLRNPQALQAPDAAAQLQQAFAALGPQGVDLFNKFMLALRDSLAMSITSLFAISALALALSFVTMLFMPEIPLRGNVRRAAPEQPPTTGTAGSIAAPLRTQHRR</sequence>
<evidence type="ECO:0000259" key="9">
    <source>
        <dbReference type="PROSITE" id="PS50850"/>
    </source>
</evidence>
<organism evidence="10">
    <name type="scientific">Thermorudis sp</name>
    <dbReference type="NCBI Taxonomy" id="1969470"/>
    <lineage>
        <taxon>Bacteria</taxon>
        <taxon>Pseudomonadati</taxon>
        <taxon>Thermomicrobiota</taxon>
        <taxon>Thermomicrobia</taxon>
        <taxon>Thermomicrobia incertae sedis</taxon>
        <taxon>Thermorudis</taxon>
    </lineage>
</organism>
<dbReference type="CDD" id="cd17502">
    <property type="entry name" value="MFS_Azr1_MDR_like"/>
    <property type="match status" value="1"/>
</dbReference>
<feature type="transmembrane region" description="Helical" evidence="8">
    <location>
        <begin position="96"/>
        <end position="115"/>
    </location>
</feature>
<dbReference type="InterPro" id="IPR004638">
    <property type="entry name" value="EmrB-like"/>
</dbReference>
<feature type="domain" description="Major facilitator superfamily (MFS) profile" evidence="9">
    <location>
        <begin position="31"/>
        <end position="534"/>
    </location>
</feature>
<feature type="transmembrane region" description="Helical" evidence="8">
    <location>
        <begin position="121"/>
        <end position="142"/>
    </location>
</feature>
<keyword evidence="2" id="KW-0813">Transport</keyword>
<reference evidence="10" key="1">
    <citation type="journal article" date="2020" name="mSystems">
        <title>Genome- and Community-Level Interaction Insights into Carbon Utilization and Element Cycling Functions of Hydrothermarchaeota in Hydrothermal Sediment.</title>
        <authorList>
            <person name="Zhou Z."/>
            <person name="Liu Y."/>
            <person name="Xu W."/>
            <person name="Pan J."/>
            <person name="Luo Z.H."/>
            <person name="Li M."/>
        </authorList>
    </citation>
    <scope>NUCLEOTIDE SEQUENCE [LARGE SCALE GENOMIC DNA]</scope>
    <source>
        <strain evidence="10">SpSt-192</strain>
    </source>
</reference>
<dbReference type="PROSITE" id="PS50850">
    <property type="entry name" value="MFS"/>
    <property type="match status" value="1"/>
</dbReference>
<feature type="region of interest" description="Disordered" evidence="7">
    <location>
        <begin position="541"/>
        <end position="566"/>
    </location>
</feature>